<sequence length="342" mass="38201">MFQKKAKGLFAEVSHYQVRLARADRSTAPLQIEALESIPVTTTGETRRAIEAFAGNQKGNYIQAHCAVYPKDRFVHRHYTENAARSRQEDFAAKTLKAELKLDPDEVAFRILHPLTGKRYNPDEALSRETLFVGASRESLKEEQRRLIELGLYPDQLEIASIPLYAGIKRAVVEEDMDSSALIIEFSEGSSYGYVVNLNGLALSHSLEFGISAIASSIQSELGLQDSLSARKVMLSKTFDFKDMGSTLLRRLITQVRASTGQFEVQTGKSVHYLFIPGLPDSLSWIGEVLAEELGMENWKPSLEEWLTQGGITLSPQAKDQQNLTEFLPLFCQMARLDTPNA</sequence>
<protein>
    <submittedName>
        <fullName evidence="1">Uncharacterized protein</fullName>
    </submittedName>
</protein>
<gene>
    <name evidence="1" type="ORF">H5P30_06375</name>
</gene>
<dbReference type="Gene3D" id="3.30.1490.300">
    <property type="match status" value="1"/>
</dbReference>
<dbReference type="RefSeq" id="WP_185692115.1">
    <property type="nucleotide sequence ID" value="NZ_JACHVA010000053.1"/>
</dbReference>
<reference evidence="1 2" key="1">
    <citation type="submission" date="2020-07" db="EMBL/GenBank/DDBJ databases">
        <authorList>
            <person name="Feng X."/>
        </authorList>
    </citation>
    <scope>NUCLEOTIDE SEQUENCE [LARGE SCALE GENOMIC DNA]</scope>
    <source>
        <strain evidence="1 2">JCM14086</strain>
    </source>
</reference>
<dbReference type="Gene3D" id="3.30.420.40">
    <property type="match status" value="2"/>
</dbReference>
<proteinExistence type="predicted"/>
<organism evidence="1 2">
    <name type="scientific">Puniceicoccus vermicola</name>
    <dbReference type="NCBI Taxonomy" id="388746"/>
    <lineage>
        <taxon>Bacteria</taxon>
        <taxon>Pseudomonadati</taxon>
        <taxon>Verrucomicrobiota</taxon>
        <taxon>Opitutia</taxon>
        <taxon>Puniceicoccales</taxon>
        <taxon>Puniceicoccaceae</taxon>
        <taxon>Puniceicoccus</taxon>
    </lineage>
</organism>
<accession>A0A7X1E3E6</accession>
<name>A0A7X1E3E6_9BACT</name>
<comment type="caution">
    <text evidence="1">The sequence shown here is derived from an EMBL/GenBank/DDBJ whole genome shotgun (WGS) entry which is preliminary data.</text>
</comment>
<evidence type="ECO:0000313" key="1">
    <source>
        <dbReference type="EMBL" id="MBC2601400.1"/>
    </source>
</evidence>
<dbReference type="Proteomes" id="UP000525652">
    <property type="component" value="Unassembled WGS sequence"/>
</dbReference>
<evidence type="ECO:0000313" key="2">
    <source>
        <dbReference type="Proteomes" id="UP000525652"/>
    </source>
</evidence>
<dbReference type="AlphaFoldDB" id="A0A7X1E3E6"/>
<dbReference type="EMBL" id="JACHVA010000053">
    <property type="protein sequence ID" value="MBC2601400.1"/>
    <property type="molecule type" value="Genomic_DNA"/>
</dbReference>
<keyword evidence="2" id="KW-1185">Reference proteome</keyword>